<comment type="cofactor">
    <cofactor evidence="8">
        <name>Zn(2+)</name>
        <dbReference type="ChEBI" id="CHEBI:29105"/>
    </cofactor>
    <text evidence="8">Binds 1 zinc ion per subunit.</text>
</comment>
<evidence type="ECO:0000256" key="1">
    <source>
        <dbReference type="ARBA" id="ARBA00010669"/>
    </source>
</evidence>
<evidence type="ECO:0000256" key="2">
    <source>
        <dbReference type="ARBA" id="ARBA00011738"/>
    </source>
</evidence>
<dbReference type="PROSITE" id="PS00903">
    <property type="entry name" value="CYT_DCMP_DEAMINASES_1"/>
    <property type="match status" value="1"/>
</dbReference>
<dbReference type="EMBL" id="AP024702">
    <property type="protein sequence ID" value="BCX47746.1"/>
    <property type="molecule type" value="Genomic_DNA"/>
</dbReference>
<keyword evidence="5 8" id="KW-0378">Hydrolase</keyword>
<name>A0ABN6H2B4_9BACT</name>
<dbReference type="InterPro" id="IPR028883">
    <property type="entry name" value="tRNA_aden_deaminase"/>
</dbReference>
<protein>
    <recommendedName>
        <fullName evidence="8">tRNA-specific adenosine deaminase</fullName>
        <ecNumber evidence="8">3.5.4.33</ecNumber>
    </recommendedName>
</protein>
<dbReference type="Pfam" id="PF00383">
    <property type="entry name" value="dCMP_cyt_deam_1"/>
    <property type="match status" value="1"/>
</dbReference>
<dbReference type="InterPro" id="IPR016192">
    <property type="entry name" value="APOBEC/CMP_deaminase_Zn-bd"/>
</dbReference>
<dbReference type="EC" id="3.5.4.33" evidence="8"/>
<keyword evidence="11" id="KW-1185">Reference proteome</keyword>
<dbReference type="HAMAP" id="MF_00972">
    <property type="entry name" value="tRNA_aden_deaminase"/>
    <property type="match status" value="1"/>
</dbReference>
<feature type="domain" description="CMP/dCMP-type deaminase" evidence="9">
    <location>
        <begin position="20"/>
        <end position="142"/>
    </location>
</feature>
<accession>A0ABN6H2B4</accession>
<keyword evidence="6 8" id="KW-0862">Zinc</keyword>
<dbReference type="PROSITE" id="PS51747">
    <property type="entry name" value="CYT_DCMP_DEAMINASES_2"/>
    <property type="match status" value="1"/>
</dbReference>
<feature type="binding site" evidence="8">
    <location>
        <position position="104"/>
    </location>
    <ligand>
        <name>Zn(2+)</name>
        <dbReference type="ChEBI" id="CHEBI:29105"/>
        <note>catalytic</note>
    </ligand>
</feature>
<comment type="subunit">
    <text evidence="2 8">Homodimer.</text>
</comment>
<evidence type="ECO:0000313" key="11">
    <source>
        <dbReference type="Proteomes" id="UP001374893"/>
    </source>
</evidence>
<evidence type="ECO:0000313" key="10">
    <source>
        <dbReference type="EMBL" id="BCX47746.1"/>
    </source>
</evidence>
<sequence length="188" mass="20485">MELGTWLSDLPRRAVEIDLLSDDYFMGQALREARKAAAATEVPIGCVIVREQRVIGRAWNQVETLKDATAHAEMLALTAAQQALGDWRLEGCTLYVTKEPCPMCAGAIVHCRPDRVVFGCPDEKGGAAGGWINLLQANPPLNHQCEIASGVMGEECLALLQGFFREAREKKKALRDAAKSNGHPKDEG</sequence>
<evidence type="ECO:0000256" key="8">
    <source>
        <dbReference type="HAMAP-Rule" id="MF_00972"/>
    </source>
</evidence>
<evidence type="ECO:0000256" key="4">
    <source>
        <dbReference type="ARBA" id="ARBA00022723"/>
    </source>
</evidence>
<evidence type="ECO:0000256" key="7">
    <source>
        <dbReference type="ARBA" id="ARBA00048045"/>
    </source>
</evidence>
<reference evidence="10 11" key="1">
    <citation type="submission" date="2021-06" db="EMBL/GenBank/DDBJ databases">
        <title>Complete genome of Haloferula helveola possessing various polysaccharide degrading enzymes.</title>
        <authorList>
            <person name="Takami H."/>
            <person name="Huang C."/>
            <person name="Hamasaki K."/>
        </authorList>
    </citation>
    <scope>NUCLEOTIDE SEQUENCE [LARGE SCALE GENOMIC DNA]</scope>
    <source>
        <strain evidence="10 11">CN-1</strain>
    </source>
</reference>
<dbReference type="InterPro" id="IPR002125">
    <property type="entry name" value="CMP_dCMP_dom"/>
</dbReference>
<feature type="binding site" evidence="8">
    <location>
        <position position="101"/>
    </location>
    <ligand>
        <name>Zn(2+)</name>
        <dbReference type="ChEBI" id="CHEBI:29105"/>
        <note>catalytic</note>
    </ligand>
</feature>
<evidence type="ECO:0000256" key="6">
    <source>
        <dbReference type="ARBA" id="ARBA00022833"/>
    </source>
</evidence>
<comment type="similarity">
    <text evidence="1">Belongs to the cytidine and deoxycytidylate deaminase family. ADAT2 subfamily.</text>
</comment>
<evidence type="ECO:0000256" key="3">
    <source>
        <dbReference type="ARBA" id="ARBA00022694"/>
    </source>
</evidence>
<evidence type="ECO:0000256" key="5">
    <source>
        <dbReference type="ARBA" id="ARBA00022801"/>
    </source>
</evidence>
<keyword evidence="4 8" id="KW-0479">Metal-binding</keyword>
<organism evidence="10 11">
    <name type="scientific">Haloferula helveola</name>
    <dbReference type="NCBI Taxonomy" id="490095"/>
    <lineage>
        <taxon>Bacteria</taxon>
        <taxon>Pseudomonadati</taxon>
        <taxon>Verrucomicrobiota</taxon>
        <taxon>Verrucomicrobiia</taxon>
        <taxon>Verrucomicrobiales</taxon>
        <taxon>Verrucomicrobiaceae</taxon>
        <taxon>Haloferula</taxon>
    </lineage>
</organism>
<comment type="catalytic activity">
    <reaction evidence="7 8">
        <text>adenosine(34) in tRNA + H2O + H(+) = inosine(34) in tRNA + NH4(+)</text>
        <dbReference type="Rhea" id="RHEA:43168"/>
        <dbReference type="Rhea" id="RHEA-COMP:10373"/>
        <dbReference type="Rhea" id="RHEA-COMP:10374"/>
        <dbReference type="ChEBI" id="CHEBI:15377"/>
        <dbReference type="ChEBI" id="CHEBI:15378"/>
        <dbReference type="ChEBI" id="CHEBI:28938"/>
        <dbReference type="ChEBI" id="CHEBI:74411"/>
        <dbReference type="ChEBI" id="CHEBI:82852"/>
        <dbReference type="EC" id="3.5.4.33"/>
    </reaction>
</comment>
<dbReference type="SUPFAM" id="SSF53927">
    <property type="entry name" value="Cytidine deaminase-like"/>
    <property type="match status" value="1"/>
</dbReference>
<dbReference type="CDD" id="cd01285">
    <property type="entry name" value="nucleoside_deaminase"/>
    <property type="match status" value="1"/>
</dbReference>
<comment type="function">
    <text evidence="8">Catalyzes the deamination of adenosine to inosine at the wobble position 34 of tRNA(Arg2).</text>
</comment>
<evidence type="ECO:0000259" key="9">
    <source>
        <dbReference type="PROSITE" id="PS51747"/>
    </source>
</evidence>
<dbReference type="NCBIfam" id="NF008113">
    <property type="entry name" value="PRK10860.1"/>
    <property type="match status" value="1"/>
</dbReference>
<feature type="active site" description="Proton donor" evidence="8">
    <location>
        <position position="73"/>
    </location>
</feature>
<dbReference type="PANTHER" id="PTHR11079:SF202">
    <property type="entry name" value="TRNA-SPECIFIC ADENOSINE DEAMINASE"/>
    <property type="match status" value="1"/>
</dbReference>
<dbReference type="PANTHER" id="PTHR11079">
    <property type="entry name" value="CYTOSINE DEAMINASE FAMILY MEMBER"/>
    <property type="match status" value="1"/>
</dbReference>
<keyword evidence="3 8" id="KW-0819">tRNA processing</keyword>
<gene>
    <name evidence="8 10" type="primary">tadA</name>
    <name evidence="10" type="ORF">HAHE_16540</name>
</gene>
<proteinExistence type="inferred from homology"/>
<dbReference type="Gene3D" id="3.40.140.10">
    <property type="entry name" value="Cytidine Deaminase, domain 2"/>
    <property type="match status" value="1"/>
</dbReference>
<dbReference type="InterPro" id="IPR016193">
    <property type="entry name" value="Cytidine_deaminase-like"/>
</dbReference>
<dbReference type="Proteomes" id="UP001374893">
    <property type="component" value="Chromosome"/>
</dbReference>
<feature type="binding site" evidence="8">
    <location>
        <position position="71"/>
    </location>
    <ligand>
        <name>Zn(2+)</name>
        <dbReference type="ChEBI" id="CHEBI:29105"/>
        <note>catalytic</note>
    </ligand>
</feature>